<dbReference type="InterPro" id="IPR036397">
    <property type="entry name" value="RNaseH_sf"/>
</dbReference>
<dbReference type="Proteomes" id="UP000008983">
    <property type="component" value="Unassembled WGS sequence"/>
</dbReference>
<dbReference type="Pfam" id="PF04857">
    <property type="entry name" value="CAF1"/>
    <property type="match status" value="1"/>
</dbReference>
<dbReference type="AlphaFoldDB" id="G0R3M4"/>
<dbReference type="GeneID" id="14904006"/>
<organism evidence="2 3">
    <name type="scientific">Ichthyophthirius multifiliis</name>
    <name type="common">White spot disease agent</name>
    <name type="synonym">Ich</name>
    <dbReference type="NCBI Taxonomy" id="5932"/>
    <lineage>
        <taxon>Eukaryota</taxon>
        <taxon>Sar</taxon>
        <taxon>Alveolata</taxon>
        <taxon>Ciliophora</taxon>
        <taxon>Intramacronucleata</taxon>
        <taxon>Oligohymenophorea</taxon>
        <taxon>Hymenostomatida</taxon>
        <taxon>Ophryoglenina</taxon>
        <taxon>Ichthyophthirius</taxon>
    </lineage>
</organism>
<dbReference type="InParanoid" id="G0R3M4"/>
<gene>
    <name evidence="2" type="ORF">IMG5_186410</name>
</gene>
<dbReference type="RefSeq" id="XP_004027276.1">
    <property type="nucleotide sequence ID" value="XM_004027227.1"/>
</dbReference>
<name>G0R3M4_ICHMU</name>
<protein>
    <submittedName>
        <fullName evidence="2">Uncharacterized protein</fullName>
    </submittedName>
</protein>
<dbReference type="STRING" id="857967.G0R3M4"/>
<dbReference type="EMBL" id="GL984308">
    <property type="protein sequence ID" value="EGR27931.1"/>
    <property type="molecule type" value="Genomic_DNA"/>
</dbReference>
<evidence type="ECO:0000313" key="2">
    <source>
        <dbReference type="EMBL" id="EGR27931.1"/>
    </source>
</evidence>
<dbReference type="InterPro" id="IPR012337">
    <property type="entry name" value="RNaseH-like_sf"/>
</dbReference>
<dbReference type="OrthoDB" id="1432093at2759"/>
<dbReference type="InterPro" id="IPR006941">
    <property type="entry name" value="RNase_CAF1"/>
</dbReference>
<accession>G0R3M4</accession>
<keyword evidence="3" id="KW-1185">Reference proteome</keyword>
<sequence>MEVTIENFDQIMEEIQEIFKTKQFCRYSKYNISTIAISLLEETNENQIKLNSYLFYTFPSDETAKISINSVVYETDIDWNKWFCKGINYKNEDQLQKFRQKLFEEYDLNEQQQYQVLLNSCNNETNLKMQF</sequence>
<dbReference type="SUPFAM" id="SSF53098">
    <property type="entry name" value="Ribonuclease H-like"/>
    <property type="match status" value="1"/>
</dbReference>
<evidence type="ECO:0000313" key="3">
    <source>
        <dbReference type="Proteomes" id="UP000008983"/>
    </source>
</evidence>
<dbReference type="Gene3D" id="3.30.420.10">
    <property type="entry name" value="Ribonuclease H-like superfamily/Ribonuclease H"/>
    <property type="match status" value="1"/>
</dbReference>
<proteinExistence type="inferred from homology"/>
<dbReference type="GO" id="GO:0003676">
    <property type="term" value="F:nucleic acid binding"/>
    <property type="evidence" value="ECO:0007669"/>
    <property type="project" value="InterPro"/>
</dbReference>
<reference evidence="2 3" key="1">
    <citation type="submission" date="2011-07" db="EMBL/GenBank/DDBJ databases">
        <authorList>
            <person name="Coyne R."/>
            <person name="Brami D."/>
            <person name="Johnson J."/>
            <person name="Hostetler J."/>
            <person name="Hannick L."/>
            <person name="Clark T."/>
            <person name="Cassidy-Hanley D."/>
            <person name="Inman J."/>
        </authorList>
    </citation>
    <scope>NUCLEOTIDE SEQUENCE [LARGE SCALE GENOMIC DNA]</scope>
    <source>
        <strain evidence="2 3">G5</strain>
    </source>
</reference>
<comment type="similarity">
    <text evidence="1">Belongs to the CAF1 family.</text>
</comment>
<evidence type="ECO:0000256" key="1">
    <source>
        <dbReference type="ARBA" id="ARBA00008372"/>
    </source>
</evidence>